<dbReference type="CTD" id="8205"/>
<evidence type="ECO:0000259" key="1">
    <source>
        <dbReference type="Pfam" id="PF18136"/>
    </source>
</evidence>
<dbReference type="GO" id="GO:0005760">
    <property type="term" value="C:gamma DNA polymerase complex"/>
    <property type="evidence" value="ECO:0007669"/>
    <property type="project" value="InterPro"/>
</dbReference>
<dbReference type="PRINTS" id="PR00867">
    <property type="entry name" value="DNAPOLG"/>
</dbReference>
<gene>
    <name evidence="3" type="primary">LOC113218325</name>
</gene>
<dbReference type="InterPro" id="IPR041336">
    <property type="entry name" value="DNApol_Exo"/>
</dbReference>
<dbReference type="SUPFAM" id="SSF56672">
    <property type="entry name" value="DNA/RNA polymerases"/>
    <property type="match status" value="1"/>
</dbReference>
<evidence type="ECO:0000313" key="3">
    <source>
        <dbReference type="RefSeq" id="XP_026294411.1"/>
    </source>
</evidence>
<name>A0A6J1TUX4_FRAOC</name>
<feature type="domain" description="DNA mitochondrial polymerase exonuclease" evidence="1">
    <location>
        <begin position="69"/>
        <end position="322"/>
    </location>
</feature>
<dbReference type="GO" id="GO:0006264">
    <property type="term" value="P:mitochondrial DNA replication"/>
    <property type="evidence" value="ECO:0007669"/>
    <property type="project" value="TreeGrafter"/>
</dbReference>
<evidence type="ECO:0000313" key="2">
    <source>
        <dbReference type="Proteomes" id="UP000504606"/>
    </source>
</evidence>
<dbReference type="GeneID" id="113218325"/>
<dbReference type="GO" id="GO:0008408">
    <property type="term" value="F:3'-5' exonuclease activity"/>
    <property type="evidence" value="ECO:0007669"/>
    <property type="project" value="TreeGrafter"/>
</dbReference>
<dbReference type="GO" id="GO:0003887">
    <property type="term" value="F:DNA-directed DNA polymerase activity"/>
    <property type="evidence" value="ECO:0007669"/>
    <property type="project" value="TreeGrafter"/>
</dbReference>
<organism evidence="2 3">
    <name type="scientific">Frankliniella occidentalis</name>
    <name type="common">Western flower thrips</name>
    <name type="synonym">Euthrips occidentalis</name>
    <dbReference type="NCBI Taxonomy" id="133901"/>
    <lineage>
        <taxon>Eukaryota</taxon>
        <taxon>Metazoa</taxon>
        <taxon>Ecdysozoa</taxon>
        <taxon>Arthropoda</taxon>
        <taxon>Hexapoda</taxon>
        <taxon>Insecta</taxon>
        <taxon>Pterygota</taxon>
        <taxon>Neoptera</taxon>
        <taxon>Paraneoptera</taxon>
        <taxon>Thysanoptera</taxon>
        <taxon>Terebrantia</taxon>
        <taxon>Thripoidea</taxon>
        <taxon>Thripidae</taxon>
        <taxon>Frankliniella</taxon>
    </lineage>
</organism>
<dbReference type="InterPro" id="IPR043502">
    <property type="entry name" value="DNA/RNA_pol_sf"/>
</dbReference>
<dbReference type="PANTHER" id="PTHR10267:SF0">
    <property type="entry name" value="DNA POLYMERASE SUBUNIT GAMMA-1"/>
    <property type="match status" value="1"/>
</dbReference>
<keyword evidence="2" id="KW-1185">Reference proteome</keyword>
<dbReference type="InterPro" id="IPR012337">
    <property type="entry name" value="RNaseH-like_sf"/>
</dbReference>
<dbReference type="InterPro" id="IPR002297">
    <property type="entry name" value="DNA-dir_DNA_pol_A_mt"/>
</dbReference>
<dbReference type="RefSeq" id="XP_026294411.1">
    <property type="nucleotide sequence ID" value="XM_026438626.2"/>
</dbReference>
<dbReference type="SUPFAM" id="SSF53098">
    <property type="entry name" value="Ribonuclease H-like"/>
    <property type="match status" value="1"/>
</dbReference>
<proteinExistence type="predicted"/>
<sequence>MSLWILPHLIGRGLVMKGIRLRSLKTVAALRCNSADSKFLSPGIRQHLFRNQDHLVNNETNHSKPLENTFQIPPLQGNIQSHVQELSERQASKYRSLLNSLALATFPPIPDKWIFEAGWTCYKVGLEPQRVEYPDEDALHFDAEVCVRASFAPVLATAVSPTAWYSWVSPALTQPSEVQSKVVCVKDLIPLGNQDKKPRVVIGHFVCYDSARIQECYDLPVSGLKFFDTMAAHVSVSGLTDLQRYFLLRAPNKPNWAELACGNSLSQLHLLYCGSEIDKSERDIFVKGTMSDIAERFQELCSYCALDVQATHSVFSKLFPLYLERFPHGATLSALLDMSSMFIPVTGDYENVMDRISQTSAAEDEEVKMLLLELAGDALSLMDNQKYRHDPWMWDQDWSVSTKKTKNGPNHPKWYKKFLSQVSVQSSGELDVQINFRKNIAAKLMQLCWGSFPLHHEVEHGWGMLLPAMKASADQENNVPVESITKLCKSFSPQPRMSSVPTLKDYVSLQSGVLASNSGVAEGQKGFKAEKSVQFDIQNGLVFKKLPHYISMERNVGGALSMNILTNSCLRSGNYKAKKILNILRKNIFWKRSGKLFENLPVVWFDRDCSMGAVVPSISVCGDFIRLPKEPFFSSLCSEPINTLGTDISQVMKAPEGWCFISANIPQTDIWMASLLADSVKGNYCSTPLGQMYVDGSLYSTVSEHMKMTVLQSALLVHAVLYGANKRYLAKMLREINPALGEFSVHQKIDRLLEFLCGCPYPPKANNDIVPKGVFSNLQLLFREASESKIIKTPILQSRLSRVLESDGQKYFSLIQHWLIRSSVADYLHVLMAIFQDLFPTARLCTVGSHDMHIKYLVHEDKKYQAAKSLHVAHLYAKAFCASQVGFSDVPQVAAELPFVTLSSHFKADVSSFTIKLTFQEALIHTENDCSNKKNDQF</sequence>
<dbReference type="Gene3D" id="3.30.420.390">
    <property type="match status" value="2"/>
</dbReference>
<dbReference type="Proteomes" id="UP000504606">
    <property type="component" value="Unplaced"/>
</dbReference>
<dbReference type="KEGG" id="foc:113218325"/>
<dbReference type="GO" id="GO:0003677">
    <property type="term" value="F:DNA binding"/>
    <property type="evidence" value="ECO:0007669"/>
    <property type="project" value="InterPro"/>
</dbReference>
<accession>A0A6J1TUX4</accession>
<dbReference type="AlphaFoldDB" id="A0A6J1TUX4"/>
<protein>
    <submittedName>
        <fullName evidence="3">DNA polymerase subunit gamma-1, mitochondrial isoform X2</fullName>
    </submittedName>
</protein>
<dbReference type="PANTHER" id="PTHR10267">
    <property type="entry name" value="DNA POLYMERASE SUBUNIT GAMMA-1"/>
    <property type="match status" value="1"/>
</dbReference>
<dbReference type="Pfam" id="PF18136">
    <property type="entry name" value="DNApol_Exo"/>
    <property type="match status" value="1"/>
</dbReference>
<reference evidence="3" key="1">
    <citation type="submission" date="2025-08" db="UniProtKB">
        <authorList>
            <consortium name="RefSeq"/>
        </authorList>
    </citation>
    <scope>IDENTIFICATION</scope>
    <source>
        <tissue evidence="3">Whole organism</tissue>
    </source>
</reference>